<gene>
    <name evidence="1" type="ORF">ACD_3C00051G0014</name>
</gene>
<proteinExistence type="predicted"/>
<organism evidence="1">
    <name type="scientific">uncultured bacterium</name>
    <name type="common">gcode 4</name>
    <dbReference type="NCBI Taxonomy" id="1234023"/>
    <lineage>
        <taxon>Bacteria</taxon>
        <taxon>environmental samples</taxon>
    </lineage>
</organism>
<evidence type="ECO:0000313" key="1">
    <source>
        <dbReference type="EMBL" id="EKE28511.1"/>
    </source>
</evidence>
<dbReference type="EMBL" id="AMFJ01000325">
    <property type="protein sequence ID" value="EKE28511.1"/>
    <property type="molecule type" value="Genomic_DNA"/>
</dbReference>
<name>K2FBK6_9BACT</name>
<dbReference type="AlphaFoldDB" id="K2FBK6"/>
<comment type="caution">
    <text evidence="1">The sequence shown here is derived from an EMBL/GenBank/DDBJ whole genome shotgun (WGS) entry which is preliminary data.</text>
</comment>
<protein>
    <submittedName>
        <fullName evidence="1">Uncharacterized protein</fullName>
    </submittedName>
</protein>
<accession>K2FBK6</accession>
<sequence>MEKAYYITYLTDLSKDFSPFDGFYIGDAYCDKNFLKELEDDRIMDFLKSSWKKVTLSTPLASEMLFSEIISKVEYFIDIFDSEIIVNDYWILEYLKQKNYPKLIWGTMMSWQDKDPSLSFFDNKDIHSRLSIDNDYYNKFFSLNSIDSIEIFNVFQWIEISNLRNININLNYPNVVFSATRYCPAKILKDKWNIAYIPESCEWCKKIAWCTWKLDLDRFDKNSDHTKRINNYYIGNRQIYENAKLPENIKISRLIYNYDLLPNGI</sequence>
<reference evidence="1" key="1">
    <citation type="journal article" date="2012" name="Science">
        <title>Fermentation, hydrogen, and sulfur metabolism in multiple uncultivated bacterial phyla.</title>
        <authorList>
            <person name="Wrighton K.C."/>
            <person name="Thomas B.C."/>
            <person name="Sharon I."/>
            <person name="Miller C.S."/>
            <person name="Castelle C.J."/>
            <person name="VerBerkmoes N.C."/>
            <person name="Wilkins M.J."/>
            <person name="Hettich R.L."/>
            <person name="Lipton M.S."/>
            <person name="Williams K.H."/>
            <person name="Long P.E."/>
            <person name="Banfield J.F."/>
        </authorList>
    </citation>
    <scope>NUCLEOTIDE SEQUENCE [LARGE SCALE GENOMIC DNA]</scope>
</reference>